<dbReference type="SUPFAM" id="SSF51905">
    <property type="entry name" value="FAD/NAD(P)-binding domain"/>
    <property type="match status" value="1"/>
</dbReference>
<dbReference type="Gene3D" id="3.40.50.720">
    <property type="entry name" value="NAD(P)-binding Rossmann-like Domain"/>
    <property type="match status" value="1"/>
</dbReference>
<name>A0A1T4MJK4_9FIRM</name>
<dbReference type="Pfam" id="PF00037">
    <property type="entry name" value="Fer4"/>
    <property type="match status" value="1"/>
</dbReference>
<feature type="domain" description="4Fe-4S ferredoxin-type" evidence="9">
    <location>
        <begin position="615"/>
        <end position="644"/>
    </location>
</feature>
<proteinExistence type="inferred from homology"/>
<dbReference type="InterPro" id="IPR039650">
    <property type="entry name" value="HdrA-like"/>
</dbReference>
<evidence type="ECO:0000256" key="7">
    <source>
        <dbReference type="ARBA" id="ARBA00023004"/>
    </source>
</evidence>
<reference evidence="11" key="1">
    <citation type="submission" date="2017-02" db="EMBL/GenBank/DDBJ databases">
        <authorList>
            <person name="Varghese N."/>
            <person name="Submissions S."/>
        </authorList>
    </citation>
    <scope>NUCLEOTIDE SEQUENCE [LARGE SCALE GENOMIC DNA]</scope>
    <source>
        <strain evidence="11">ATCC BAA-73</strain>
    </source>
</reference>
<evidence type="ECO:0000256" key="4">
    <source>
        <dbReference type="ARBA" id="ARBA00022723"/>
    </source>
</evidence>
<dbReference type="PROSITE" id="PS00198">
    <property type="entry name" value="4FE4S_FER_1"/>
    <property type="match status" value="2"/>
</dbReference>
<comment type="cofactor">
    <cofactor evidence="1">
        <name>FAD</name>
        <dbReference type="ChEBI" id="CHEBI:57692"/>
    </cofactor>
</comment>
<dbReference type="Pfam" id="PF12831">
    <property type="entry name" value="FAD_oxidored"/>
    <property type="match status" value="1"/>
</dbReference>
<keyword evidence="5" id="KW-0274">FAD</keyword>
<dbReference type="RefSeq" id="WP_078809961.1">
    <property type="nucleotide sequence ID" value="NZ_FUWM01000011.1"/>
</dbReference>
<dbReference type="PROSITE" id="PS51379">
    <property type="entry name" value="4FE4S_FER_2"/>
    <property type="match status" value="4"/>
</dbReference>
<dbReference type="InterPro" id="IPR017900">
    <property type="entry name" value="4Fe4S_Fe_S_CS"/>
</dbReference>
<feature type="domain" description="4Fe-4S ferredoxin-type" evidence="9">
    <location>
        <begin position="574"/>
        <end position="603"/>
    </location>
</feature>
<keyword evidence="3" id="KW-0004">4Fe-4S</keyword>
<evidence type="ECO:0000256" key="8">
    <source>
        <dbReference type="ARBA" id="ARBA00023014"/>
    </source>
</evidence>
<dbReference type="PANTHER" id="PTHR43498">
    <property type="entry name" value="FERREDOXIN:COB-COM HETERODISULFIDE REDUCTASE SUBUNIT A"/>
    <property type="match status" value="1"/>
</dbReference>
<dbReference type="Pfam" id="PF12838">
    <property type="entry name" value="Fer4_7"/>
    <property type="match status" value="1"/>
</dbReference>
<dbReference type="OrthoDB" id="9758544at2"/>
<dbReference type="GO" id="GO:0016491">
    <property type="term" value="F:oxidoreductase activity"/>
    <property type="evidence" value="ECO:0007669"/>
    <property type="project" value="UniProtKB-KW"/>
</dbReference>
<evidence type="ECO:0000256" key="1">
    <source>
        <dbReference type="ARBA" id="ARBA00001974"/>
    </source>
</evidence>
<organism evidence="10 11">
    <name type="scientific">Selenihalanaerobacter shriftii</name>
    <dbReference type="NCBI Taxonomy" id="142842"/>
    <lineage>
        <taxon>Bacteria</taxon>
        <taxon>Bacillati</taxon>
        <taxon>Bacillota</taxon>
        <taxon>Clostridia</taxon>
        <taxon>Halanaerobiales</taxon>
        <taxon>Halobacteroidaceae</taxon>
        <taxon>Selenihalanaerobacter</taxon>
    </lineage>
</organism>
<dbReference type="AlphaFoldDB" id="A0A1T4MJK4"/>
<keyword evidence="4" id="KW-0479">Metal-binding</keyword>
<dbReference type="EMBL" id="FUWM01000011">
    <property type="protein sequence ID" value="SJZ67123.1"/>
    <property type="molecule type" value="Genomic_DNA"/>
</dbReference>
<keyword evidence="6" id="KW-0560">Oxidoreductase</keyword>
<dbReference type="GO" id="GO:0046872">
    <property type="term" value="F:metal ion binding"/>
    <property type="evidence" value="ECO:0007669"/>
    <property type="project" value="UniProtKB-KW"/>
</dbReference>
<dbReference type="STRING" id="142842.SAMN02745118_01487"/>
<feature type="domain" description="4Fe-4S ferredoxin-type" evidence="9">
    <location>
        <begin position="281"/>
        <end position="315"/>
    </location>
</feature>
<evidence type="ECO:0000259" key="9">
    <source>
        <dbReference type="PROSITE" id="PS51379"/>
    </source>
</evidence>
<dbReference type="PANTHER" id="PTHR43498:SF1">
    <property type="entry name" value="COB--COM HETERODISULFIDE REDUCTASE IRON-SULFUR SUBUNIT A"/>
    <property type="match status" value="1"/>
</dbReference>
<dbReference type="Proteomes" id="UP000190625">
    <property type="component" value="Unassembled WGS sequence"/>
</dbReference>
<dbReference type="Gene3D" id="3.30.70.20">
    <property type="match status" value="2"/>
</dbReference>
<keyword evidence="8" id="KW-0411">Iron-sulfur</keyword>
<dbReference type="InterPro" id="IPR017896">
    <property type="entry name" value="4Fe4S_Fe-S-bd"/>
</dbReference>
<evidence type="ECO:0000256" key="3">
    <source>
        <dbReference type="ARBA" id="ARBA00022485"/>
    </source>
</evidence>
<evidence type="ECO:0000256" key="5">
    <source>
        <dbReference type="ARBA" id="ARBA00022827"/>
    </source>
</evidence>
<dbReference type="GO" id="GO:0051539">
    <property type="term" value="F:4 iron, 4 sulfur cluster binding"/>
    <property type="evidence" value="ECO:0007669"/>
    <property type="project" value="UniProtKB-KW"/>
</dbReference>
<keyword evidence="7" id="KW-0408">Iron</keyword>
<dbReference type="SUPFAM" id="SSF54862">
    <property type="entry name" value="4Fe-4S ferredoxins"/>
    <property type="match status" value="1"/>
</dbReference>
<evidence type="ECO:0000256" key="2">
    <source>
        <dbReference type="ARBA" id="ARBA00006561"/>
    </source>
</evidence>
<evidence type="ECO:0000256" key="6">
    <source>
        <dbReference type="ARBA" id="ARBA00023002"/>
    </source>
</evidence>
<dbReference type="Gene3D" id="3.50.50.60">
    <property type="entry name" value="FAD/NAD(P)-binding domain"/>
    <property type="match status" value="1"/>
</dbReference>
<evidence type="ECO:0000313" key="11">
    <source>
        <dbReference type="Proteomes" id="UP000190625"/>
    </source>
</evidence>
<keyword evidence="11" id="KW-1185">Reference proteome</keyword>
<keyword evidence="5" id="KW-0285">Flavoprotein</keyword>
<dbReference type="InterPro" id="IPR036188">
    <property type="entry name" value="FAD/NAD-bd_sf"/>
</dbReference>
<feature type="domain" description="4Fe-4S ferredoxin-type" evidence="9">
    <location>
        <begin position="234"/>
        <end position="263"/>
    </location>
</feature>
<sequence length="658" mass="72195">MKRIGVFVCWCGSNIAGTVDVEKVSERIGELPNVVYSCNYKYTCSEPGQEEIKQAIEEHNLNRVVVAACSPRMHEPTFRKTIASAGLNPYTLVMANLREQCSWVHHDEDKATDKAIALVRRAVQKTEFAIPLQTTTADVTGRAMVVGGGIAGIQAALDLADSGHEVVVVEKEPTVGGKMAQLDKTFPTLDCSICILAPKMVDVSGHPNITLYAYSEVDKLEGYVGNFKATIKRKARSVDEDKCMGCGICWEKCPSSVANEFDMALGDRSAIYIPFPQSVPSVPVIDRDNCLYFKTGKCGVCQKLCPKDAVDFEQEAEFVEEEIGAVIVATGYDLYDPTGYPEYNYDKYDDIITGLHLERLMNASGPTGGKVKRLSDEKKPEHVTFIQCVGSRDGQKGHEYCSGICCMYTAKHATYLKEHYDIDSSVFYMDVRAFKKGYEEFYKRTVDQFEADYVRGRVSRIYKQGDKLIVKGEDTMLAEQVVLETDMVVLATAVEANSDAQQVAQMMGISYDENRFMTEAHPKLRPVETNAAGIFLAGACQGPKDIPETVAQASGAAAKAINLISKDEIENDPMTAVCNTSRCSGCLRCVPVCPYSAISEKEITERNHGKEGTRMVVEVNDSLCAGCGTCSATCRPGAMNLKGFSNEQILAEVEAICQ</sequence>
<comment type="similarity">
    <text evidence="2">Belongs to the HdrA family.</text>
</comment>
<gene>
    <name evidence="10" type="ORF">SAMN02745118_01487</name>
</gene>
<accession>A0A1T4MJK4</accession>
<protein>
    <submittedName>
        <fullName evidence="10">Heterodisulfide reductase subunit A</fullName>
    </submittedName>
</protein>
<evidence type="ECO:0000313" key="10">
    <source>
        <dbReference type="EMBL" id="SJZ67123.1"/>
    </source>
</evidence>